<evidence type="ECO:0000256" key="2">
    <source>
        <dbReference type="ARBA" id="ARBA00008685"/>
    </source>
</evidence>
<feature type="domain" description="Ionotropic glutamate receptor C-terminal" evidence="10">
    <location>
        <begin position="21"/>
        <end position="264"/>
    </location>
</feature>
<proteinExistence type="inferred from homology"/>
<feature type="non-terminal residue" evidence="11">
    <location>
        <position position="1"/>
    </location>
</feature>
<dbReference type="InterPro" id="IPR052192">
    <property type="entry name" value="Insect_Ionotropic_Sensory_Rcpt"/>
</dbReference>
<evidence type="ECO:0000256" key="8">
    <source>
        <dbReference type="ARBA" id="ARBA00023180"/>
    </source>
</evidence>
<dbReference type="EMBL" id="GEDC01015071">
    <property type="protein sequence ID" value="JAS22227.1"/>
    <property type="molecule type" value="Transcribed_RNA"/>
</dbReference>
<keyword evidence="4 9" id="KW-0812">Transmembrane</keyword>
<keyword evidence="5 9" id="KW-1133">Transmembrane helix</keyword>
<protein>
    <recommendedName>
        <fullName evidence="10">Ionotropic glutamate receptor C-terminal domain-containing protein</fullName>
    </recommendedName>
</protein>
<dbReference type="GO" id="GO:0015276">
    <property type="term" value="F:ligand-gated monoatomic ion channel activity"/>
    <property type="evidence" value="ECO:0007669"/>
    <property type="project" value="InterPro"/>
</dbReference>
<organism evidence="11">
    <name type="scientific">Clastoptera arizonana</name>
    <name type="common">Arizona spittle bug</name>
    <dbReference type="NCBI Taxonomy" id="38151"/>
    <lineage>
        <taxon>Eukaryota</taxon>
        <taxon>Metazoa</taxon>
        <taxon>Ecdysozoa</taxon>
        <taxon>Arthropoda</taxon>
        <taxon>Hexapoda</taxon>
        <taxon>Insecta</taxon>
        <taxon>Pterygota</taxon>
        <taxon>Neoptera</taxon>
        <taxon>Paraneoptera</taxon>
        <taxon>Hemiptera</taxon>
        <taxon>Auchenorrhyncha</taxon>
        <taxon>Cercopoidea</taxon>
        <taxon>Clastopteridae</taxon>
        <taxon>Clastoptera</taxon>
    </lineage>
</organism>
<gene>
    <name evidence="11" type="ORF">g.4318</name>
</gene>
<evidence type="ECO:0000256" key="6">
    <source>
        <dbReference type="ARBA" id="ARBA00023136"/>
    </source>
</evidence>
<dbReference type="AlphaFoldDB" id="A0A1B6D969"/>
<evidence type="ECO:0000256" key="3">
    <source>
        <dbReference type="ARBA" id="ARBA00022475"/>
    </source>
</evidence>
<keyword evidence="3" id="KW-1003">Cell membrane</keyword>
<dbReference type="SUPFAM" id="SSF53850">
    <property type="entry name" value="Periplasmic binding protein-like II"/>
    <property type="match status" value="1"/>
</dbReference>
<name>A0A1B6D969_9HEMI</name>
<accession>A0A1B6D969</accession>
<evidence type="ECO:0000259" key="10">
    <source>
        <dbReference type="Pfam" id="PF00060"/>
    </source>
</evidence>
<reference evidence="11" key="1">
    <citation type="submission" date="2015-12" db="EMBL/GenBank/DDBJ databases">
        <title>De novo transcriptome assembly of four potential Pierce s Disease insect vectors from Arizona vineyards.</title>
        <authorList>
            <person name="Tassone E.E."/>
        </authorList>
    </citation>
    <scope>NUCLEOTIDE SEQUENCE</scope>
</reference>
<evidence type="ECO:0000256" key="9">
    <source>
        <dbReference type="SAM" id="Phobius"/>
    </source>
</evidence>
<dbReference type="Pfam" id="PF00060">
    <property type="entry name" value="Lig_chan"/>
    <property type="match status" value="1"/>
</dbReference>
<keyword evidence="8" id="KW-0325">Glycoprotein</keyword>
<evidence type="ECO:0000256" key="1">
    <source>
        <dbReference type="ARBA" id="ARBA00004651"/>
    </source>
</evidence>
<evidence type="ECO:0000256" key="4">
    <source>
        <dbReference type="ARBA" id="ARBA00022692"/>
    </source>
</evidence>
<keyword evidence="7" id="KW-0675">Receptor</keyword>
<dbReference type="GO" id="GO:0005886">
    <property type="term" value="C:plasma membrane"/>
    <property type="evidence" value="ECO:0007669"/>
    <property type="project" value="UniProtKB-SubCell"/>
</dbReference>
<dbReference type="Gene3D" id="3.40.190.10">
    <property type="entry name" value="Periplasmic binding protein-like II"/>
    <property type="match status" value="2"/>
</dbReference>
<sequence length="271" mass="30870">IANEARILEVFTADKCKPFQLYCNCNWFVCAIFLRQSSKIPSHTLKVRFITILLSLGATYVIGDMYLANLTSMLARPTRESPINTLEELTNAMYTQGYQLLMEKNSASHGNVENGTGLYKKIWKGMKMQSLNGLIESIEDGMKLVQQRKDIVLIGGRETFFYDTQRFGAHYFHLSEKLNTRYSAIALQKGCPFIETFNLVLMHLFEAGILNKITEEEYQKLGKRKQSEDEIDITEGKEKLENEVTLKPMSIKALQGAFIVLFFGYSLAGEI</sequence>
<comment type="similarity">
    <text evidence="2">Belongs to the glutamate-gated ion channel (TC 1.A.10.1) family.</text>
</comment>
<feature type="transmembrane region" description="Helical" evidence="9">
    <location>
        <begin position="47"/>
        <end position="67"/>
    </location>
</feature>
<dbReference type="PANTHER" id="PTHR42643">
    <property type="entry name" value="IONOTROPIC RECEPTOR 20A-RELATED"/>
    <property type="match status" value="1"/>
</dbReference>
<evidence type="ECO:0000313" key="11">
    <source>
        <dbReference type="EMBL" id="JAS22227.1"/>
    </source>
</evidence>
<comment type="subcellular location">
    <subcellularLocation>
        <location evidence="1">Cell membrane</location>
        <topology evidence="1">Multi-pass membrane protein</topology>
    </subcellularLocation>
</comment>
<evidence type="ECO:0000256" key="5">
    <source>
        <dbReference type="ARBA" id="ARBA00022989"/>
    </source>
</evidence>
<dbReference type="InterPro" id="IPR001320">
    <property type="entry name" value="Iontro_rcpt_C"/>
</dbReference>
<keyword evidence="6 9" id="KW-0472">Membrane</keyword>
<dbReference type="GO" id="GO:0050906">
    <property type="term" value="P:detection of stimulus involved in sensory perception"/>
    <property type="evidence" value="ECO:0007669"/>
    <property type="project" value="UniProtKB-ARBA"/>
</dbReference>
<evidence type="ECO:0000256" key="7">
    <source>
        <dbReference type="ARBA" id="ARBA00023170"/>
    </source>
</evidence>
<dbReference type="PANTHER" id="PTHR42643:SF30">
    <property type="entry name" value="IONOTROPIC RECEPTOR 40A-RELATED"/>
    <property type="match status" value="1"/>
</dbReference>